<name>A0ABU1TSN0_9FLAO</name>
<dbReference type="PROSITE" id="PS50206">
    <property type="entry name" value="RHODANESE_3"/>
    <property type="match status" value="1"/>
</dbReference>
<feature type="signal peptide" evidence="2">
    <location>
        <begin position="1"/>
        <end position="20"/>
    </location>
</feature>
<gene>
    <name evidence="5" type="ORF">J2X31_002896</name>
</gene>
<dbReference type="SUPFAM" id="SSF52833">
    <property type="entry name" value="Thioredoxin-like"/>
    <property type="match status" value="1"/>
</dbReference>
<dbReference type="CDD" id="cd02947">
    <property type="entry name" value="TRX_family"/>
    <property type="match status" value="1"/>
</dbReference>
<accession>A0ABU1TSN0</accession>
<evidence type="ECO:0000259" key="4">
    <source>
        <dbReference type="PROSITE" id="PS51352"/>
    </source>
</evidence>
<dbReference type="Proteomes" id="UP001255185">
    <property type="component" value="Unassembled WGS sequence"/>
</dbReference>
<evidence type="ECO:0000256" key="2">
    <source>
        <dbReference type="SAM" id="SignalP"/>
    </source>
</evidence>
<evidence type="ECO:0000256" key="1">
    <source>
        <dbReference type="ARBA" id="ARBA00023284"/>
    </source>
</evidence>
<dbReference type="Gene3D" id="3.40.30.10">
    <property type="entry name" value="Glutaredoxin"/>
    <property type="match status" value="1"/>
</dbReference>
<keyword evidence="2" id="KW-0732">Signal</keyword>
<dbReference type="InterPro" id="IPR001763">
    <property type="entry name" value="Rhodanese-like_dom"/>
</dbReference>
<keyword evidence="1" id="KW-0676">Redox-active center</keyword>
<dbReference type="PROSITE" id="PS00194">
    <property type="entry name" value="THIOREDOXIN_1"/>
    <property type="match status" value="1"/>
</dbReference>
<organism evidence="5 6">
    <name type="scientific">Flavobacterium arsenatis</name>
    <dbReference type="NCBI Taxonomy" id="1484332"/>
    <lineage>
        <taxon>Bacteria</taxon>
        <taxon>Pseudomonadati</taxon>
        <taxon>Bacteroidota</taxon>
        <taxon>Flavobacteriia</taxon>
        <taxon>Flavobacteriales</taxon>
        <taxon>Flavobacteriaceae</taxon>
        <taxon>Flavobacterium</taxon>
    </lineage>
</organism>
<feature type="domain" description="Thioredoxin" evidence="4">
    <location>
        <begin position="97"/>
        <end position="230"/>
    </location>
</feature>
<dbReference type="Pfam" id="PF00581">
    <property type="entry name" value="Rhodanese"/>
    <property type="match status" value="1"/>
</dbReference>
<dbReference type="InterPro" id="IPR036873">
    <property type="entry name" value="Rhodanese-like_dom_sf"/>
</dbReference>
<protein>
    <submittedName>
        <fullName evidence="5">Rhodanese-related sulfurtransferase</fullName>
    </submittedName>
</protein>
<dbReference type="InterPro" id="IPR050229">
    <property type="entry name" value="GlpE_sulfurtransferase"/>
</dbReference>
<dbReference type="Pfam" id="PF00085">
    <property type="entry name" value="Thioredoxin"/>
    <property type="match status" value="1"/>
</dbReference>
<dbReference type="PANTHER" id="PTHR43031:SF1">
    <property type="entry name" value="PYRIDINE NUCLEOTIDE-DISULPHIDE OXIDOREDUCTASE"/>
    <property type="match status" value="1"/>
</dbReference>
<dbReference type="RefSeq" id="WP_310027511.1">
    <property type="nucleotide sequence ID" value="NZ_JAVDVI010000013.1"/>
</dbReference>
<evidence type="ECO:0000259" key="3">
    <source>
        <dbReference type="PROSITE" id="PS50206"/>
    </source>
</evidence>
<dbReference type="InterPro" id="IPR013766">
    <property type="entry name" value="Thioredoxin_domain"/>
</dbReference>
<dbReference type="PANTHER" id="PTHR43031">
    <property type="entry name" value="FAD-DEPENDENT OXIDOREDUCTASE"/>
    <property type="match status" value="1"/>
</dbReference>
<evidence type="ECO:0000313" key="6">
    <source>
        <dbReference type="Proteomes" id="UP001255185"/>
    </source>
</evidence>
<dbReference type="CDD" id="cd00158">
    <property type="entry name" value="RHOD"/>
    <property type="match status" value="1"/>
</dbReference>
<reference evidence="5 6" key="1">
    <citation type="submission" date="2023-07" db="EMBL/GenBank/DDBJ databases">
        <title>Sorghum-associated microbial communities from plants grown in Nebraska, USA.</title>
        <authorList>
            <person name="Schachtman D."/>
        </authorList>
    </citation>
    <scope>NUCLEOTIDE SEQUENCE [LARGE SCALE GENOMIC DNA]</scope>
    <source>
        <strain evidence="5 6">3773</strain>
    </source>
</reference>
<dbReference type="InterPro" id="IPR017937">
    <property type="entry name" value="Thioredoxin_CS"/>
</dbReference>
<dbReference type="Gene3D" id="3.40.250.10">
    <property type="entry name" value="Rhodanese-like domain"/>
    <property type="match status" value="1"/>
</dbReference>
<proteinExistence type="predicted"/>
<dbReference type="InterPro" id="IPR036249">
    <property type="entry name" value="Thioredoxin-like_sf"/>
</dbReference>
<feature type="chain" id="PRO_5045216313" evidence="2">
    <location>
        <begin position="21"/>
        <end position="230"/>
    </location>
</feature>
<keyword evidence="6" id="KW-1185">Reference proteome</keyword>
<feature type="domain" description="Rhodanese" evidence="3">
    <location>
        <begin position="40"/>
        <end position="130"/>
    </location>
</feature>
<dbReference type="PROSITE" id="PS51352">
    <property type="entry name" value="THIOREDOXIN_2"/>
    <property type="match status" value="1"/>
</dbReference>
<dbReference type="EMBL" id="JAVDVI010000013">
    <property type="protein sequence ID" value="MDR6968870.1"/>
    <property type="molecule type" value="Genomic_DNA"/>
</dbReference>
<evidence type="ECO:0000313" key="5">
    <source>
        <dbReference type="EMBL" id="MDR6968870.1"/>
    </source>
</evidence>
<dbReference type="PROSITE" id="PS51257">
    <property type="entry name" value="PROKAR_LIPOPROTEIN"/>
    <property type="match status" value="1"/>
</dbReference>
<dbReference type="SMART" id="SM00450">
    <property type="entry name" value="RHOD"/>
    <property type="match status" value="1"/>
</dbReference>
<comment type="caution">
    <text evidence="5">The sequence shown here is derived from an EMBL/GenBank/DDBJ whole genome shotgun (WGS) entry which is preliminary data.</text>
</comment>
<sequence>MKLYKIIPFLLCLLFISCNGQSKKEVKSIKPEEFAQKIKSTSQPQILDVRTPKEFSDQHLDNAVNINWNGNDFDKKVAELDRSKPVFVYCLSGGRSSKASGKLAELGFKEIYEMDGGIVKWNASGLAKKSNETIGMTLAEYEKLLISDKKVLINFYADWCAPCVKMKPYITKMQKSLKDVTIIRLDADANKTLLTELKIEELPTLLLYENKEVKWKHSGFISEDDLTKKL</sequence>
<dbReference type="SUPFAM" id="SSF52821">
    <property type="entry name" value="Rhodanese/Cell cycle control phosphatase"/>
    <property type="match status" value="1"/>
</dbReference>